<evidence type="ECO:0000313" key="2">
    <source>
        <dbReference type="Proteomes" id="UP001358586"/>
    </source>
</evidence>
<evidence type="ECO:0000313" key="1">
    <source>
        <dbReference type="EMBL" id="KAK5776262.1"/>
    </source>
</evidence>
<comment type="caution">
    <text evidence="1">The sequence shown here is derived from an EMBL/GenBank/DDBJ whole genome shotgun (WGS) entry which is preliminary data.</text>
</comment>
<sequence>MAKSNKARATKLERKSDKVAMNLNYQYSTTYREIKKLLMYYGLLKKHQKYKFSILEGSHHLSKVFGSKSTSKRPEFFLPLFLLEASFTLPLPNFAWDVIYDFNVAPR</sequence>
<proteinExistence type="predicted"/>
<dbReference type="Proteomes" id="UP001358586">
    <property type="component" value="Chromosome 12"/>
</dbReference>
<reference evidence="1 2" key="1">
    <citation type="submission" date="2023-03" db="EMBL/GenBank/DDBJ databases">
        <title>WGS of Gossypium arboreum.</title>
        <authorList>
            <person name="Yu D."/>
        </authorList>
    </citation>
    <scope>NUCLEOTIDE SEQUENCE [LARGE SCALE GENOMIC DNA]</scope>
    <source>
        <tissue evidence="1">Leaf</tissue>
    </source>
</reference>
<organism evidence="1 2">
    <name type="scientific">Gossypium arboreum</name>
    <name type="common">Tree cotton</name>
    <name type="synonym">Gossypium nanking</name>
    <dbReference type="NCBI Taxonomy" id="29729"/>
    <lineage>
        <taxon>Eukaryota</taxon>
        <taxon>Viridiplantae</taxon>
        <taxon>Streptophyta</taxon>
        <taxon>Embryophyta</taxon>
        <taxon>Tracheophyta</taxon>
        <taxon>Spermatophyta</taxon>
        <taxon>Magnoliopsida</taxon>
        <taxon>eudicotyledons</taxon>
        <taxon>Gunneridae</taxon>
        <taxon>Pentapetalae</taxon>
        <taxon>rosids</taxon>
        <taxon>malvids</taxon>
        <taxon>Malvales</taxon>
        <taxon>Malvaceae</taxon>
        <taxon>Malvoideae</taxon>
        <taxon>Gossypium</taxon>
    </lineage>
</organism>
<name>A0ABR0MQK1_GOSAR</name>
<keyword evidence="2" id="KW-1185">Reference proteome</keyword>
<protein>
    <submittedName>
        <fullName evidence="1">Uncharacterized protein</fullName>
    </submittedName>
</protein>
<accession>A0ABR0MQK1</accession>
<gene>
    <name evidence="1" type="ORF">PVK06_044221</name>
</gene>
<dbReference type="EMBL" id="JARKNE010000012">
    <property type="protein sequence ID" value="KAK5776262.1"/>
    <property type="molecule type" value="Genomic_DNA"/>
</dbReference>